<sequence>MSFINASDVKTGAVYRSKYTDRLWRWDGETMWTKGAGDVIWHQSGWPHPTMTRKDIAYYLAVGEFEEVK</sequence>
<evidence type="ECO:0000313" key="1">
    <source>
        <dbReference type="EMBL" id="QEA09679.1"/>
    </source>
</evidence>
<dbReference type="Proteomes" id="UP000321468">
    <property type="component" value="Genome"/>
</dbReference>
<reference evidence="1 2" key="1">
    <citation type="submission" date="2019-06" db="EMBL/GenBank/DDBJ databases">
        <authorList>
            <person name="Li Q."/>
            <person name="Teng T."/>
        </authorList>
    </citation>
    <scope>NUCLEOTIDE SEQUENCE [LARGE SCALE GENOMIC DNA]</scope>
</reference>
<protein>
    <submittedName>
        <fullName evidence="1">Uncharacterized protein</fullName>
    </submittedName>
</protein>
<dbReference type="GeneID" id="65053220"/>
<keyword evidence="2" id="KW-1185">Reference proteome</keyword>
<dbReference type="EMBL" id="MN019128">
    <property type="protein sequence ID" value="QEA09679.1"/>
    <property type="molecule type" value="Genomic_DNA"/>
</dbReference>
<organism evidence="1 2">
    <name type="scientific">Escherichia phage Henu7</name>
    <dbReference type="NCBI Taxonomy" id="2589652"/>
    <lineage>
        <taxon>Viruses</taxon>
        <taxon>Duplodnaviria</taxon>
        <taxon>Heunggongvirae</taxon>
        <taxon>Uroviricota</taxon>
        <taxon>Caudoviricetes</taxon>
        <taxon>Drexlerviridae</taxon>
        <taxon>Tempevirinae</taxon>
        <taxon>Henuseptimavirus</taxon>
        <taxon>Henuseptimavirus henu7</taxon>
    </lineage>
</organism>
<name>A0A5B8RLI3_9CAUD</name>
<dbReference type="RefSeq" id="YP_010064764.1">
    <property type="nucleotide sequence ID" value="NC_054894.1"/>
</dbReference>
<dbReference type="KEGG" id="vg:65053220"/>
<accession>A0A5B8RLI3</accession>
<evidence type="ECO:0000313" key="2">
    <source>
        <dbReference type="Proteomes" id="UP000321468"/>
    </source>
</evidence>
<proteinExistence type="predicted"/>